<accession>A0A8R1TKC6</accession>
<dbReference type="EMBL" id="CMVM020000350">
    <property type="status" value="NOT_ANNOTATED_CDS"/>
    <property type="molecule type" value="Genomic_DNA"/>
</dbReference>
<keyword evidence="2" id="KW-1185">Reference proteome</keyword>
<sequence length="70" mass="8575">MNDILKEYERNLCSAKCYNEENLKRKEFFFIIKFDNSNLFKLNPSKRIQFSSDRSMHRIVWDHDGIEEKN</sequence>
<dbReference type="EnsemblMetazoa" id="OVOC11234.1">
    <property type="protein sequence ID" value="OVOC11234.1"/>
    <property type="gene ID" value="WBGene00248043"/>
</dbReference>
<protein>
    <submittedName>
        <fullName evidence="1">Uncharacterized protein</fullName>
    </submittedName>
</protein>
<reference evidence="1" key="2">
    <citation type="submission" date="2022-06" db="UniProtKB">
        <authorList>
            <consortium name="EnsemblMetazoa"/>
        </authorList>
    </citation>
    <scope>IDENTIFICATION</scope>
</reference>
<name>A0A8R1TKC6_ONCVO</name>
<organism evidence="1 2">
    <name type="scientific">Onchocerca volvulus</name>
    <dbReference type="NCBI Taxonomy" id="6282"/>
    <lineage>
        <taxon>Eukaryota</taxon>
        <taxon>Metazoa</taxon>
        <taxon>Ecdysozoa</taxon>
        <taxon>Nematoda</taxon>
        <taxon>Chromadorea</taxon>
        <taxon>Rhabditida</taxon>
        <taxon>Spirurina</taxon>
        <taxon>Spiruromorpha</taxon>
        <taxon>Filarioidea</taxon>
        <taxon>Onchocercidae</taxon>
        <taxon>Onchocerca</taxon>
    </lineage>
</organism>
<dbReference type="AlphaFoldDB" id="A0A8R1TKC6"/>
<evidence type="ECO:0000313" key="2">
    <source>
        <dbReference type="Proteomes" id="UP000024404"/>
    </source>
</evidence>
<evidence type="ECO:0000313" key="1">
    <source>
        <dbReference type="EnsemblMetazoa" id="OVOC11234.1"/>
    </source>
</evidence>
<dbReference type="Proteomes" id="UP000024404">
    <property type="component" value="Unassembled WGS sequence"/>
</dbReference>
<proteinExistence type="predicted"/>
<reference evidence="2" key="1">
    <citation type="submission" date="2013-10" db="EMBL/GenBank/DDBJ databases">
        <title>Genome sequencing of Onchocerca volvulus.</title>
        <authorList>
            <person name="Cotton J."/>
            <person name="Tsai J."/>
            <person name="Stanley E."/>
            <person name="Tracey A."/>
            <person name="Holroyd N."/>
            <person name="Lustigman S."/>
            <person name="Berriman M."/>
        </authorList>
    </citation>
    <scope>NUCLEOTIDE SEQUENCE</scope>
</reference>